<proteinExistence type="predicted"/>
<feature type="non-terminal residue" evidence="1">
    <location>
        <position position="53"/>
    </location>
</feature>
<comment type="caution">
    <text evidence="1">The sequence shown here is derived from an EMBL/GenBank/DDBJ whole genome shotgun (WGS) entry which is preliminary data.</text>
</comment>
<dbReference type="EMBL" id="CAJVPQ010030555">
    <property type="protein sequence ID" value="CAG8777024.1"/>
    <property type="molecule type" value="Genomic_DNA"/>
</dbReference>
<feature type="non-terminal residue" evidence="1">
    <location>
        <position position="1"/>
    </location>
</feature>
<evidence type="ECO:0000313" key="2">
    <source>
        <dbReference type="Proteomes" id="UP000789570"/>
    </source>
</evidence>
<reference evidence="1" key="1">
    <citation type="submission" date="2021-06" db="EMBL/GenBank/DDBJ databases">
        <authorList>
            <person name="Kallberg Y."/>
            <person name="Tangrot J."/>
            <person name="Rosling A."/>
        </authorList>
    </citation>
    <scope>NUCLEOTIDE SEQUENCE</scope>
    <source>
        <strain evidence="1">UK204</strain>
    </source>
</reference>
<protein>
    <submittedName>
        <fullName evidence="1">1341_t:CDS:1</fullName>
    </submittedName>
</protein>
<evidence type="ECO:0000313" key="1">
    <source>
        <dbReference type="EMBL" id="CAG8777024.1"/>
    </source>
</evidence>
<gene>
    <name evidence="1" type="ORF">FCALED_LOCUS17887</name>
</gene>
<sequence length="53" mass="6061">YYEEVFALSEALERLSSLPRELNNWYGPKLSSGSSFRRGPNIMMLLGYFVAAE</sequence>
<dbReference type="Proteomes" id="UP000789570">
    <property type="component" value="Unassembled WGS sequence"/>
</dbReference>
<dbReference type="AlphaFoldDB" id="A0A9N9NVU8"/>
<accession>A0A9N9NVU8</accession>
<name>A0A9N9NVU8_9GLOM</name>
<organism evidence="1 2">
    <name type="scientific">Funneliformis caledonium</name>
    <dbReference type="NCBI Taxonomy" id="1117310"/>
    <lineage>
        <taxon>Eukaryota</taxon>
        <taxon>Fungi</taxon>
        <taxon>Fungi incertae sedis</taxon>
        <taxon>Mucoromycota</taxon>
        <taxon>Glomeromycotina</taxon>
        <taxon>Glomeromycetes</taxon>
        <taxon>Glomerales</taxon>
        <taxon>Glomeraceae</taxon>
        <taxon>Funneliformis</taxon>
    </lineage>
</organism>
<keyword evidence="2" id="KW-1185">Reference proteome</keyword>